<dbReference type="GO" id="GO:0008146">
    <property type="term" value="F:sulfotransferase activity"/>
    <property type="evidence" value="ECO:0007669"/>
    <property type="project" value="InterPro"/>
</dbReference>
<dbReference type="Gene3D" id="3.40.50.300">
    <property type="entry name" value="P-loop containing nucleotide triphosphate hydrolases"/>
    <property type="match status" value="1"/>
</dbReference>
<accession>A0A1W0WTY5</accession>
<proteinExistence type="inferred from homology"/>
<dbReference type="EMBL" id="MTYJ01000047">
    <property type="protein sequence ID" value="OQV18650.1"/>
    <property type="molecule type" value="Genomic_DNA"/>
</dbReference>
<keyword evidence="4" id="KW-1185">Reference proteome</keyword>
<organism evidence="3 4">
    <name type="scientific">Hypsibius exemplaris</name>
    <name type="common">Freshwater tardigrade</name>
    <dbReference type="NCBI Taxonomy" id="2072580"/>
    <lineage>
        <taxon>Eukaryota</taxon>
        <taxon>Metazoa</taxon>
        <taxon>Ecdysozoa</taxon>
        <taxon>Tardigrada</taxon>
        <taxon>Eutardigrada</taxon>
        <taxon>Parachela</taxon>
        <taxon>Hypsibioidea</taxon>
        <taxon>Hypsibiidae</taxon>
        <taxon>Hypsibius</taxon>
    </lineage>
</organism>
<protein>
    <submittedName>
        <fullName evidence="3">WSC domain-containing protein 2</fullName>
    </submittedName>
</protein>
<comment type="similarity">
    <text evidence="1">Belongs to the WSCD family.</text>
</comment>
<sequence>MIVKGLGCVRISKKIVLLLLASLYVLASFYSRVEQLFPADANGEPRDGSSHGVVKLTRPWLVYANRSDCRKASRRRITETDGLLPTTSLLSVHGSGNTWLRWLIERLTGICTGSVYQERQLIDQGFKCEIGPVYNGLTIVQKSHYFYHHNATKTVLLIRYPLDTIVSDFHRTKTRGNHTGLANVTDFDGLEWDNFVIIRAVEWLNQILTALSHATDLHVVFYENLLTHLRRELKQIADFLQVFVTDERVNCVLKNQEGKFKRKSSSRPLPETYFSSVQLEVVNLLVARAAAEFSRRNILNIPARYRHTAAETAKLHLEVPTPAIQPHPK</sequence>
<feature type="domain" description="Sulfotransferase" evidence="2">
    <location>
        <begin position="143"/>
        <end position="256"/>
    </location>
</feature>
<gene>
    <name evidence="3" type="ORF">BV898_07279</name>
</gene>
<reference evidence="4" key="1">
    <citation type="submission" date="2017-01" db="EMBL/GenBank/DDBJ databases">
        <title>Comparative genomics of anhydrobiosis in the tardigrade Hypsibius dujardini.</title>
        <authorList>
            <person name="Yoshida Y."/>
            <person name="Koutsovoulos G."/>
            <person name="Laetsch D."/>
            <person name="Stevens L."/>
            <person name="Kumar S."/>
            <person name="Horikawa D."/>
            <person name="Ishino K."/>
            <person name="Komine S."/>
            <person name="Tomita M."/>
            <person name="Blaxter M."/>
            <person name="Arakawa K."/>
        </authorList>
    </citation>
    <scope>NUCLEOTIDE SEQUENCE [LARGE SCALE GENOMIC DNA]</scope>
    <source>
        <strain evidence="4">Z151</strain>
    </source>
</reference>
<evidence type="ECO:0000256" key="1">
    <source>
        <dbReference type="ARBA" id="ARBA00010236"/>
    </source>
</evidence>
<dbReference type="InterPro" id="IPR000863">
    <property type="entry name" value="Sulfotransferase_dom"/>
</dbReference>
<dbReference type="InterPro" id="IPR051589">
    <property type="entry name" value="Sialate-O-sulfotransferase"/>
</dbReference>
<dbReference type="AlphaFoldDB" id="A0A1W0WTY5"/>
<evidence type="ECO:0000259" key="2">
    <source>
        <dbReference type="Pfam" id="PF00685"/>
    </source>
</evidence>
<dbReference type="InterPro" id="IPR027417">
    <property type="entry name" value="P-loop_NTPase"/>
</dbReference>
<name>A0A1W0WTY5_HYPEX</name>
<dbReference type="PANTHER" id="PTHR45964">
    <property type="entry name" value="WSCD FAMILY MEMBER CG9164"/>
    <property type="match status" value="1"/>
</dbReference>
<evidence type="ECO:0000313" key="4">
    <source>
        <dbReference type="Proteomes" id="UP000192578"/>
    </source>
</evidence>
<dbReference type="PANTHER" id="PTHR45964:SF5">
    <property type="entry name" value="WSCD FAMILY MEMBER CG9164"/>
    <property type="match status" value="1"/>
</dbReference>
<comment type="caution">
    <text evidence="3">The sequence shown here is derived from an EMBL/GenBank/DDBJ whole genome shotgun (WGS) entry which is preliminary data.</text>
</comment>
<dbReference type="SUPFAM" id="SSF52540">
    <property type="entry name" value="P-loop containing nucleoside triphosphate hydrolases"/>
    <property type="match status" value="1"/>
</dbReference>
<dbReference type="Proteomes" id="UP000192578">
    <property type="component" value="Unassembled WGS sequence"/>
</dbReference>
<dbReference type="Pfam" id="PF00685">
    <property type="entry name" value="Sulfotransfer_1"/>
    <property type="match status" value="1"/>
</dbReference>
<evidence type="ECO:0000313" key="3">
    <source>
        <dbReference type="EMBL" id="OQV18650.1"/>
    </source>
</evidence>
<dbReference type="OrthoDB" id="5985073at2759"/>